<dbReference type="OrthoDB" id="691673at2759"/>
<dbReference type="Proteomes" id="UP000325577">
    <property type="component" value="Linkage Group LG12"/>
</dbReference>
<feature type="domain" description="GT-1/4-like C-terminal" evidence="1">
    <location>
        <begin position="66"/>
        <end position="125"/>
    </location>
</feature>
<organism evidence="2 3">
    <name type="scientific">Nyssa sinensis</name>
    <dbReference type="NCBI Taxonomy" id="561372"/>
    <lineage>
        <taxon>Eukaryota</taxon>
        <taxon>Viridiplantae</taxon>
        <taxon>Streptophyta</taxon>
        <taxon>Embryophyta</taxon>
        <taxon>Tracheophyta</taxon>
        <taxon>Spermatophyta</taxon>
        <taxon>Magnoliopsida</taxon>
        <taxon>eudicotyledons</taxon>
        <taxon>Gunneridae</taxon>
        <taxon>Pentapetalae</taxon>
        <taxon>asterids</taxon>
        <taxon>Cornales</taxon>
        <taxon>Nyssaceae</taxon>
        <taxon>Nyssa</taxon>
    </lineage>
</organism>
<evidence type="ECO:0000259" key="1">
    <source>
        <dbReference type="Pfam" id="PF26214"/>
    </source>
</evidence>
<dbReference type="AlphaFoldDB" id="A0A5J5BM41"/>
<dbReference type="EMBL" id="CM018035">
    <property type="protein sequence ID" value="KAA8542161.1"/>
    <property type="molecule type" value="Genomic_DNA"/>
</dbReference>
<evidence type="ECO:0000313" key="2">
    <source>
        <dbReference type="EMBL" id="KAA8542161.1"/>
    </source>
</evidence>
<reference evidence="2 3" key="1">
    <citation type="submission" date="2019-09" db="EMBL/GenBank/DDBJ databases">
        <title>A chromosome-level genome assembly of the Chinese tupelo Nyssa sinensis.</title>
        <authorList>
            <person name="Yang X."/>
            <person name="Kang M."/>
            <person name="Yang Y."/>
            <person name="Xiong H."/>
            <person name="Wang M."/>
            <person name="Zhang Z."/>
            <person name="Wang Z."/>
            <person name="Wu H."/>
            <person name="Ma T."/>
            <person name="Liu J."/>
            <person name="Xi Z."/>
        </authorList>
    </citation>
    <scope>NUCLEOTIDE SEQUENCE [LARGE SCALE GENOMIC DNA]</scope>
    <source>
        <strain evidence="2">J267</strain>
        <tissue evidence="2">Leaf</tissue>
    </source>
</reference>
<keyword evidence="3" id="KW-1185">Reference proteome</keyword>
<evidence type="ECO:0000313" key="3">
    <source>
        <dbReference type="Proteomes" id="UP000325577"/>
    </source>
</evidence>
<protein>
    <recommendedName>
        <fullName evidence="1">GT-1/4-like C-terminal domain-containing protein</fullName>
    </recommendedName>
</protein>
<gene>
    <name evidence="2" type="ORF">F0562_023313</name>
</gene>
<proteinExistence type="predicted"/>
<dbReference type="InterPro" id="IPR058943">
    <property type="entry name" value="GT-1/4_C"/>
</dbReference>
<sequence length="136" mass="14945">MNNLYKSTPLNFTNRSAFNLEGRLDPDGHTLVVLKTGVVVASGVPPWTQRGTLKGGRESDSTSAGRIISVKCGELTKRIGINGSSKAIKEVIRAPFGLRTKRAFWSEDKDAIVRTLDRDMLLGNYILHLDEGNMTN</sequence>
<dbReference type="Pfam" id="PF26214">
    <property type="entry name" value="Ubiquitin_GT-1"/>
    <property type="match status" value="1"/>
</dbReference>
<name>A0A5J5BM41_9ASTE</name>
<accession>A0A5J5BM41</accession>